<evidence type="ECO:0000256" key="7">
    <source>
        <dbReference type="ARBA" id="ARBA00022989"/>
    </source>
</evidence>
<dbReference type="GO" id="GO:0046428">
    <property type="term" value="F:1,4-dihydroxy-2-naphthoate polyprenyltransferase activity"/>
    <property type="evidence" value="ECO:0007669"/>
    <property type="project" value="InterPro"/>
</dbReference>
<feature type="transmembrane region" description="Helical" evidence="9">
    <location>
        <begin position="124"/>
        <end position="142"/>
    </location>
</feature>
<dbReference type="Pfam" id="PF01040">
    <property type="entry name" value="UbiA"/>
    <property type="match status" value="1"/>
</dbReference>
<evidence type="ECO:0000256" key="1">
    <source>
        <dbReference type="ARBA" id="ARBA00004141"/>
    </source>
</evidence>
<keyword evidence="8 9" id="KW-0472">Membrane</keyword>
<evidence type="ECO:0000256" key="4">
    <source>
        <dbReference type="ARBA" id="ARBA00022475"/>
    </source>
</evidence>
<sequence length="302" mass="31579">MSEHAQAATRPSGLRIWLLAARPRTLPAAVAPVLVGTALAGQKDKFSILAFLATLTGALLIQIGTNLANDYSDARRGADTDDRLGPVRVTAGGLVPPKQVLAATYLTFGLAVAVGIYLVSISGWPLLIVGILSILAGVLYTGGPRPYGYVGLGEVFVFLFFGLVAVAGTYYVQAVSLSWPAIALAVPVGLLAAAILVVNNIRDIDTDRRASKKTLAVRLGRARTRKLFAAMVYSCFPLALVPWIAGDLGPGLLLTWLAIPLAAAPTRAVLTRTDGPALNKTLGDTGKLQLAFCALLSLGILL</sequence>
<feature type="transmembrane region" description="Helical" evidence="9">
    <location>
        <begin position="227"/>
        <end position="245"/>
    </location>
</feature>
<reference evidence="10" key="1">
    <citation type="submission" date="2020-05" db="EMBL/GenBank/DDBJ databases">
        <authorList>
            <person name="Chiriac C."/>
            <person name="Salcher M."/>
            <person name="Ghai R."/>
            <person name="Kavagutti S V."/>
        </authorList>
    </citation>
    <scope>NUCLEOTIDE SEQUENCE</scope>
</reference>
<keyword evidence="3" id="KW-0474">Menaquinone biosynthesis</keyword>
<feature type="transmembrane region" description="Helical" evidence="9">
    <location>
        <begin position="251"/>
        <end position="270"/>
    </location>
</feature>
<feature type="transmembrane region" description="Helical" evidence="9">
    <location>
        <begin position="48"/>
        <end position="68"/>
    </location>
</feature>
<dbReference type="CDD" id="cd13962">
    <property type="entry name" value="PT_UbiA_UBIAD1"/>
    <property type="match status" value="1"/>
</dbReference>
<dbReference type="GO" id="GO:0042371">
    <property type="term" value="P:vitamin K biosynthetic process"/>
    <property type="evidence" value="ECO:0007669"/>
    <property type="project" value="TreeGrafter"/>
</dbReference>
<dbReference type="NCBIfam" id="TIGR00751">
    <property type="entry name" value="menA"/>
    <property type="match status" value="1"/>
</dbReference>
<accession>A0A6J7E609</accession>
<dbReference type="PIRSF" id="PIRSF005355">
    <property type="entry name" value="UBIAD1"/>
    <property type="match status" value="1"/>
</dbReference>
<dbReference type="InterPro" id="IPR000537">
    <property type="entry name" value="UbiA_prenyltransferase"/>
</dbReference>
<name>A0A6J7E609_9ZZZZ</name>
<evidence type="ECO:0000256" key="9">
    <source>
        <dbReference type="SAM" id="Phobius"/>
    </source>
</evidence>
<feature type="transmembrane region" description="Helical" evidence="9">
    <location>
        <begin position="149"/>
        <end position="171"/>
    </location>
</feature>
<keyword evidence="7 9" id="KW-1133">Transmembrane helix</keyword>
<comment type="subcellular location">
    <subcellularLocation>
        <location evidence="1">Membrane</location>
        <topology evidence="1">Multi-pass membrane protein</topology>
    </subcellularLocation>
</comment>
<dbReference type="GO" id="GO:0016020">
    <property type="term" value="C:membrane"/>
    <property type="evidence" value="ECO:0007669"/>
    <property type="project" value="UniProtKB-SubCell"/>
</dbReference>
<evidence type="ECO:0000256" key="2">
    <source>
        <dbReference type="ARBA" id="ARBA00004863"/>
    </source>
</evidence>
<keyword evidence="5" id="KW-0808">Transferase</keyword>
<feature type="transmembrane region" description="Helical" evidence="9">
    <location>
        <begin position="177"/>
        <end position="199"/>
    </location>
</feature>
<dbReference type="PANTHER" id="PTHR13929">
    <property type="entry name" value="1,4-DIHYDROXY-2-NAPHTHOATE OCTAPRENYLTRANSFERASE"/>
    <property type="match status" value="1"/>
</dbReference>
<gene>
    <name evidence="10" type="ORF">UFOPK3444_01108</name>
</gene>
<organism evidence="10">
    <name type="scientific">freshwater metagenome</name>
    <dbReference type="NCBI Taxonomy" id="449393"/>
    <lineage>
        <taxon>unclassified sequences</taxon>
        <taxon>metagenomes</taxon>
        <taxon>ecological metagenomes</taxon>
    </lineage>
</organism>
<evidence type="ECO:0000256" key="3">
    <source>
        <dbReference type="ARBA" id="ARBA00022428"/>
    </source>
</evidence>
<dbReference type="AlphaFoldDB" id="A0A6J7E609"/>
<dbReference type="EMBL" id="CAFBLU010000017">
    <property type="protein sequence ID" value="CAB4877498.1"/>
    <property type="molecule type" value="Genomic_DNA"/>
</dbReference>
<dbReference type="NCBIfam" id="NF004751">
    <property type="entry name" value="PRK06080.1-3"/>
    <property type="match status" value="1"/>
</dbReference>
<dbReference type="GO" id="GO:0009234">
    <property type="term" value="P:menaquinone biosynthetic process"/>
    <property type="evidence" value="ECO:0007669"/>
    <property type="project" value="UniProtKB-UniPathway"/>
</dbReference>
<comment type="pathway">
    <text evidence="2">Quinol/quinone metabolism; menaquinone biosynthesis.</text>
</comment>
<dbReference type="Gene3D" id="1.10.357.140">
    <property type="entry name" value="UbiA prenyltransferase"/>
    <property type="match status" value="1"/>
</dbReference>
<dbReference type="InterPro" id="IPR044878">
    <property type="entry name" value="UbiA_sf"/>
</dbReference>
<proteinExistence type="inferred from homology"/>
<evidence type="ECO:0000256" key="8">
    <source>
        <dbReference type="ARBA" id="ARBA00023136"/>
    </source>
</evidence>
<dbReference type="HAMAP" id="MF_01937">
    <property type="entry name" value="MenA_1"/>
    <property type="match status" value="1"/>
</dbReference>
<evidence type="ECO:0000256" key="6">
    <source>
        <dbReference type="ARBA" id="ARBA00022692"/>
    </source>
</evidence>
<keyword evidence="6 9" id="KW-0812">Transmembrane</keyword>
<dbReference type="InterPro" id="IPR004657">
    <property type="entry name" value="MenA"/>
</dbReference>
<evidence type="ECO:0000313" key="10">
    <source>
        <dbReference type="EMBL" id="CAB4877498.1"/>
    </source>
</evidence>
<dbReference type="InterPro" id="IPR026046">
    <property type="entry name" value="UBIAD1"/>
</dbReference>
<protein>
    <submittedName>
        <fullName evidence="10">Unannotated protein</fullName>
    </submittedName>
</protein>
<dbReference type="PANTHER" id="PTHR13929:SF0">
    <property type="entry name" value="UBIA PRENYLTRANSFERASE DOMAIN-CONTAINING PROTEIN 1"/>
    <property type="match status" value="1"/>
</dbReference>
<dbReference type="UniPathway" id="UPA00079"/>
<evidence type="ECO:0000256" key="5">
    <source>
        <dbReference type="ARBA" id="ARBA00022679"/>
    </source>
</evidence>
<keyword evidence="4" id="KW-1003">Cell membrane</keyword>